<dbReference type="EMBL" id="CT867986">
    <property type="protein sequence ID" value="CAK56484.1"/>
    <property type="molecule type" value="Genomic_DNA"/>
</dbReference>
<proteinExistence type="predicted"/>
<evidence type="ECO:0000313" key="1">
    <source>
        <dbReference type="EMBL" id="CAK56484.1"/>
    </source>
</evidence>
<dbReference type="GeneID" id="5009666"/>
<dbReference type="Proteomes" id="UP000000600">
    <property type="component" value="Unassembled WGS sequence"/>
</dbReference>
<dbReference type="AlphaFoldDB" id="A0BD67"/>
<keyword evidence="2" id="KW-1185">Reference proteome</keyword>
<name>A0BD67_PARTE</name>
<organism evidence="1 2">
    <name type="scientific">Paramecium tetraurelia</name>
    <dbReference type="NCBI Taxonomy" id="5888"/>
    <lineage>
        <taxon>Eukaryota</taxon>
        <taxon>Sar</taxon>
        <taxon>Alveolata</taxon>
        <taxon>Ciliophora</taxon>
        <taxon>Intramacronucleata</taxon>
        <taxon>Oligohymenophorea</taxon>
        <taxon>Peniculida</taxon>
        <taxon>Parameciidae</taxon>
        <taxon>Paramecium</taxon>
    </lineage>
</organism>
<protein>
    <submittedName>
        <fullName evidence="1">Uncharacterized protein</fullName>
    </submittedName>
</protein>
<gene>
    <name evidence="1" type="ORF">GSPATT00004578001</name>
</gene>
<sequence>MYLKFNLKEIENKQQLSPLINSNGTIKKVMKLEKEWQNQKIEKNQNMKQKNLRQLQTQIQKSYSSMKIERCHYCLNMNRQAISLIKQMMMKLKLNFIKLKNLLNYQKSLMILFVFENPNDFELDEILHHV</sequence>
<dbReference type="KEGG" id="ptm:GSPATT00004578001"/>
<dbReference type="HOGENOM" id="CLU_1942141_0_0_1"/>
<evidence type="ECO:0000313" key="2">
    <source>
        <dbReference type="Proteomes" id="UP000000600"/>
    </source>
</evidence>
<accession>A0BD67</accession>
<dbReference type="InParanoid" id="A0BD67"/>
<reference evidence="1 2" key="1">
    <citation type="journal article" date="2006" name="Nature">
        <title>Global trends of whole-genome duplications revealed by the ciliate Paramecium tetraurelia.</title>
        <authorList>
            <consortium name="Genoscope"/>
            <person name="Aury J.-M."/>
            <person name="Jaillon O."/>
            <person name="Duret L."/>
            <person name="Noel B."/>
            <person name="Jubin C."/>
            <person name="Porcel B.M."/>
            <person name="Segurens B."/>
            <person name="Daubin V."/>
            <person name="Anthouard V."/>
            <person name="Aiach N."/>
            <person name="Arnaiz O."/>
            <person name="Billaut A."/>
            <person name="Beisson J."/>
            <person name="Blanc I."/>
            <person name="Bouhouche K."/>
            <person name="Camara F."/>
            <person name="Duharcourt S."/>
            <person name="Guigo R."/>
            <person name="Gogendeau D."/>
            <person name="Katinka M."/>
            <person name="Keller A.-M."/>
            <person name="Kissmehl R."/>
            <person name="Klotz C."/>
            <person name="Koll F."/>
            <person name="Le Moue A."/>
            <person name="Lepere C."/>
            <person name="Malinsky S."/>
            <person name="Nowacki M."/>
            <person name="Nowak J.K."/>
            <person name="Plattner H."/>
            <person name="Poulain J."/>
            <person name="Ruiz F."/>
            <person name="Serrano V."/>
            <person name="Zagulski M."/>
            <person name="Dessen P."/>
            <person name="Betermier M."/>
            <person name="Weissenbach J."/>
            <person name="Scarpelli C."/>
            <person name="Schachter V."/>
            <person name="Sperling L."/>
            <person name="Meyer E."/>
            <person name="Cohen J."/>
            <person name="Wincker P."/>
        </authorList>
    </citation>
    <scope>NUCLEOTIDE SEQUENCE [LARGE SCALE GENOMIC DNA]</scope>
    <source>
        <strain evidence="1 2">Stock d4-2</strain>
    </source>
</reference>
<dbReference type="RefSeq" id="XP_001423882.1">
    <property type="nucleotide sequence ID" value="XM_001423845.1"/>
</dbReference>